<comment type="caution">
    <text evidence="5">Lacks conserved residue(s) required for the propagation of feature annotation.</text>
</comment>
<evidence type="ECO:0000256" key="6">
    <source>
        <dbReference type="SAM" id="MobiDB-lite"/>
    </source>
</evidence>
<evidence type="ECO:0000313" key="9">
    <source>
        <dbReference type="Proteomes" id="UP000237246"/>
    </source>
</evidence>
<dbReference type="PANTHER" id="PTHR47653">
    <property type="entry name" value="PROTEIN BARK BEETLE"/>
    <property type="match status" value="1"/>
</dbReference>
<feature type="domain" description="SRCR" evidence="7">
    <location>
        <begin position="1"/>
        <end position="99"/>
    </location>
</feature>
<dbReference type="FunFam" id="3.10.250.10:FF:000012">
    <property type="entry name" value="CD163 molecule like 1"/>
    <property type="match status" value="1"/>
</dbReference>
<dbReference type="InterPro" id="IPR001190">
    <property type="entry name" value="SRCR"/>
</dbReference>
<reference evidence="8 9" key="1">
    <citation type="submission" date="2018-01" db="EMBL/GenBank/DDBJ databases">
        <title>Comparison of the Chinese Bamboo Partridge and Red Junglefowl genome sequences highlights the importance of demography in genome evolution.</title>
        <authorList>
            <person name="Tiley G.P."/>
            <person name="Kimball R.T."/>
            <person name="Braun E.L."/>
            <person name="Burleigh J.G."/>
        </authorList>
    </citation>
    <scope>NUCLEOTIDE SEQUENCE [LARGE SCALE GENOMIC DNA]</scope>
    <source>
        <strain evidence="8">RTK389</strain>
        <tissue evidence="8">Blood</tissue>
    </source>
</reference>
<dbReference type="GO" id="GO:0016020">
    <property type="term" value="C:membrane"/>
    <property type="evidence" value="ECO:0007669"/>
    <property type="project" value="InterPro"/>
</dbReference>
<dbReference type="Gene3D" id="3.10.250.10">
    <property type="entry name" value="SRCR-like domain"/>
    <property type="match status" value="2"/>
</dbReference>
<dbReference type="OrthoDB" id="536948at2759"/>
<evidence type="ECO:0000256" key="1">
    <source>
        <dbReference type="ARBA" id="ARBA00022729"/>
    </source>
</evidence>
<keyword evidence="2" id="KW-0677">Repeat</keyword>
<accession>A0A2P4S543</accession>
<dbReference type="InterPro" id="IPR053243">
    <property type="entry name" value="SJ_maturation_regulator"/>
</dbReference>
<dbReference type="PROSITE" id="PS00420">
    <property type="entry name" value="SRCR_1"/>
    <property type="match status" value="1"/>
</dbReference>
<evidence type="ECO:0000256" key="5">
    <source>
        <dbReference type="PROSITE-ProRule" id="PRU00196"/>
    </source>
</evidence>
<gene>
    <name evidence="8" type="ORF">CIB84_017043</name>
</gene>
<dbReference type="Proteomes" id="UP000237246">
    <property type="component" value="Unassembled WGS sequence"/>
</dbReference>
<evidence type="ECO:0000256" key="3">
    <source>
        <dbReference type="ARBA" id="ARBA00023157"/>
    </source>
</evidence>
<evidence type="ECO:0000259" key="7">
    <source>
        <dbReference type="PROSITE" id="PS50287"/>
    </source>
</evidence>
<dbReference type="PROSITE" id="PS50287">
    <property type="entry name" value="SRCR_2"/>
    <property type="match status" value="2"/>
</dbReference>
<comment type="caution">
    <text evidence="8">The sequence shown here is derived from an EMBL/GenBank/DDBJ whole genome shotgun (WGS) entry which is preliminary data.</text>
</comment>
<name>A0A2P4S543_BAMTH</name>
<protein>
    <recommendedName>
        <fullName evidence="7">SRCR domain-containing protein</fullName>
    </recommendedName>
</protein>
<dbReference type="FunFam" id="3.10.250.10:FF:000002">
    <property type="entry name" value="Scavenger receptor cysteine-rich type 1 protein M130"/>
    <property type="match status" value="1"/>
</dbReference>
<feature type="disulfide bond" evidence="5">
    <location>
        <begin position="70"/>
        <end position="80"/>
    </location>
</feature>
<sequence length="270" mass="27971">LRLVGGRGRCAGRVEVYSEGTWGTICQDSWTLQDASVVCRQLGCGRALEAPGSERFGPATGTLWLGAGGCSGTEDALWHCPAPVQRGCRRGGGAGAVCSGECHRPSGLLDLRLTGGGSRCSGHLEVLHEGTWGRVCANGTSPATATAVCLQLGCGTGGRLAAIPAEGSEPAWLSWVRCEEGARSLWRCPSAPWQLQKCGPSRITHITCDEDTGDSSEATSPAPGSSHRDRDTSTNGSVHAHCPVTAASKSPWSLTLPITAPQLSPTALSR</sequence>
<organism evidence="8 9">
    <name type="scientific">Bambusicola thoracicus</name>
    <name type="common">Chinese bamboo-partridge</name>
    <name type="synonym">Perdix thoracica</name>
    <dbReference type="NCBI Taxonomy" id="9083"/>
    <lineage>
        <taxon>Eukaryota</taxon>
        <taxon>Metazoa</taxon>
        <taxon>Chordata</taxon>
        <taxon>Craniata</taxon>
        <taxon>Vertebrata</taxon>
        <taxon>Euteleostomi</taxon>
        <taxon>Archelosauria</taxon>
        <taxon>Archosauria</taxon>
        <taxon>Dinosauria</taxon>
        <taxon>Saurischia</taxon>
        <taxon>Theropoda</taxon>
        <taxon>Coelurosauria</taxon>
        <taxon>Aves</taxon>
        <taxon>Neognathae</taxon>
        <taxon>Galloanserae</taxon>
        <taxon>Galliformes</taxon>
        <taxon>Phasianidae</taxon>
        <taxon>Perdicinae</taxon>
        <taxon>Bambusicola</taxon>
    </lineage>
</organism>
<dbReference type="AlphaFoldDB" id="A0A2P4S543"/>
<keyword evidence="3 5" id="KW-1015">Disulfide bond</keyword>
<keyword evidence="4" id="KW-0325">Glycoprotein</keyword>
<dbReference type="PANTHER" id="PTHR47653:SF1">
    <property type="entry name" value="DELETED IN MALIGNANT BRAIN TUMORS 1 PROTEIN"/>
    <property type="match status" value="1"/>
</dbReference>
<evidence type="ECO:0000313" key="8">
    <source>
        <dbReference type="EMBL" id="POI19213.1"/>
    </source>
</evidence>
<dbReference type="SMART" id="SM00202">
    <property type="entry name" value="SR"/>
    <property type="match status" value="2"/>
</dbReference>
<dbReference type="Pfam" id="PF00530">
    <property type="entry name" value="SRCR"/>
    <property type="match status" value="2"/>
</dbReference>
<feature type="domain" description="SRCR" evidence="7">
    <location>
        <begin position="111"/>
        <end position="209"/>
    </location>
</feature>
<feature type="region of interest" description="Disordered" evidence="6">
    <location>
        <begin position="209"/>
        <end position="241"/>
    </location>
</feature>
<keyword evidence="9" id="KW-1185">Reference proteome</keyword>
<dbReference type="PRINTS" id="PR00258">
    <property type="entry name" value="SPERACTRCPTR"/>
</dbReference>
<feature type="disulfide bond" evidence="5">
    <location>
        <begin position="178"/>
        <end position="188"/>
    </location>
</feature>
<dbReference type="SUPFAM" id="SSF56487">
    <property type="entry name" value="SRCR-like"/>
    <property type="match status" value="2"/>
</dbReference>
<keyword evidence="1" id="KW-0732">Signal</keyword>
<dbReference type="EMBL" id="PPHD01106612">
    <property type="protein sequence ID" value="POI19213.1"/>
    <property type="molecule type" value="Genomic_DNA"/>
</dbReference>
<dbReference type="GO" id="GO:0045217">
    <property type="term" value="P:cell-cell junction maintenance"/>
    <property type="evidence" value="ECO:0007669"/>
    <property type="project" value="TreeGrafter"/>
</dbReference>
<evidence type="ECO:0000256" key="4">
    <source>
        <dbReference type="ARBA" id="ARBA00023180"/>
    </source>
</evidence>
<feature type="non-terminal residue" evidence="8">
    <location>
        <position position="1"/>
    </location>
</feature>
<evidence type="ECO:0000256" key="2">
    <source>
        <dbReference type="ARBA" id="ARBA00022737"/>
    </source>
</evidence>
<dbReference type="InterPro" id="IPR036772">
    <property type="entry name" value="SRCR-like_dom_sf"/>
</dbReference>
<proteinExistence type="predicted"/>